<dbReference type="InterPro" id="IPR019775">
    <property type="entry name" value="WD40_repeat_CS"/>
</dbReference>
<dbReference type="InterPro" id="IPR036322">
    <property type="entry name" value="WD40_repeat_dom_sf"/>
</dbReference>
<keyword evidence="2" id="KW-0677">Repeat</keyword>
<evidence type="ECO:0000256" key="2">
    <source>
        <dbReference type="ARBA" id="ARBA00022737"/>
    </source>
</evidence>
<feature type="repeat" description="WD" evidence="3">
    <location>
        <begin position="131"/>
        <end position="172"/>
    </location>
</feature>
<evidence type="ECO:0000313" key="4">
    <source>
        <dbReference type="EMBL" id="GBN91285.1"/>
    </source>
</evidence>
<organism evidence="4 5">
    <name type="scientific">Araneus ventricosus</name>
    <name type="common">Orbweaver spider</name>
    <name type="synonym">Epeira ventricosa</name>
    <dbReference type="NCBI Taxonomy" id="182803"/>
    <lineage>
        <taxon>Eukaryota</taxon>
        <taxon>Metazoa</taxon>
        <taxon>Ecdysozoa</taxon>
        <taxon>Arthropoda</taxon>
        <taxon>Chelicerata</taxon>
        <taxon>Arachnida</taxon>
        <taxon>Araneae</taxon>
        <taxon>Araneomorphae</taxon>
        <taxon>Entelegynae</taxon>
        <taxon>Araneoidea</taxon>
        <taxon>Araneidae</taxon>
        <taxon>Araneus</taxon>
    </lineage>
</organism>
<dbReference type="OrthoDB" id="6437584at2759"/>
<feature type="repeat" description="WD" evidence="3">
    <location>
        <begin position="173"/>
        <end position="204"/>
    </location>
</feature>
<dbReference type="PANTHER" id="PTHR19848">
    <property type="entry name" value="WD40 REPEAT PROTEIN"/>
    <property type="match status" value="1"/>
</dbReference>
<keyword evidence="1 3" id="KW-0853">WD repeat</keyword>
<dbReference type="PROSITE" id="PS50294">
    <property type="entry name" value="WD_REPEATS_REGION"/>
    <property type="match status" value="2"/>
</dbReference>
<evidence type="ECO:0000256" key="1">
    <source>
        <dbReference type="ARBA" id="ARBA00022574"/>
    </source>
</evidence>
<evidence type="ECO:0000313" key="5">
    <source>
        <dbReference type="Proteomes" id="UP000499080"/>
    </source>
</evidence>
<dbReference type="SUPFAM" id="SSF50978">
    <property type="entry name" value="WD40 repeat-like"/>
    <property type="match status" value="1"/>
</dbReference>
<dbReference type="Pfam" id="PF00400">
    <property type="entry name" value="WD40"/>
    <property type="match status" value="2"/>
</dbReference>
<name>A0A4Y2SWN5_ARAVE</name>
<dbReference type="EMBL" id="BGPR01023813">
    <property type="protein sequence ID" value="GBN91285.1"/>
    <property type="molecule type" value="Genomic_DNA"/>
</dbReference>
<dbReference type="InterPro" id="IPR001680">
    <property type="entry name" value="WD40_rpt"/>
</dbReference>
<reference evidence="4 5" key="1">
    <citation type="journal article" date="2019" name="Sci. Rep.">
        <title>Orb-weaving spider Araneus ventricosus genome elucidates the spidroin gene catalogue.</title>
        <authorList>
            <person name="Kono N."/>
            <person name="Nakamura H."/>
            <person name="Ohtoshi R."/>
            <person name="Moran D.A.P."/>
            <person name="Shinohara A."/>
            <person name="Yoshida Y."/>
            <person name="Fujiwara M."/>
            <person name="Mori M."/>
            <person name="Tomita M."/>
            <person name="Arakawa K."/>
        </authorList>
    </citation>
    <scope>NUCLEOTIDE SEQUENCE [LARGE SCALE GENOMIC DNA]</scope>
</reference>
<keyword evidence="5" id="KW-1185">Reference proteome</keyword>
<dbReference type="SMART" id="SM00320">
    <property type="entry name" value="WD40"/>
    <property type="match status" value="3"/>
</dbReference>
<evidence type="ECO:0000256" key="3">
    <source>
        <dbReference type="PROSITE-ProRule" id="PRU00221"/>
    </source>
</evidence>
<dbReference type="Gene3D" id="2.130.10.10">
    <property type="entry name" value="YVTN repeat-like/Quinoprotein amine dehydrogenase"/>
    <property type="match status" value="1"/>
</dbReference>
<dbReference type="PROSITE" id="PS50082">
    <property type="entry name" value="WD_REPEATS_2"/>
    <property type="match status" value="2"/>
</dbReference>
<dbReference type="PROSITE" id="PS00678">
    <property type="entry name" value="WD_REPEATS_1"/>
    <property type="match status" value="1"/>
</dbReference>
<accession>A0A4Y2SWN5</accession>
<dbReference type="InterPro" id="IPR015943">
    <property type="entry name" value="WD40/YVTN_repeat-like_dom_sf"/>
</dbReference>
<proteinExistence type="predicted"/>
<dbReference type="PANTHER" id="PTHR19848:SF8">
    <property type="entry name" value="F-BOX AND WD REPEAT DOMAIN CONTAINING 7"/>
    <property type="match status" value="1"/>
</dbReference>
<protein>
    <submittedName>
        <fullName evidence="4">Uncharacterized protein</fullName>
    </submittedName>
</protein>
<comment type="caution">
    <text evidence="4">The sequence shown here is derived from an EMBL/GenBank/DDBJ whole genome shotgun (WGS) entry which is preliminary data.</text>
</comment>
<sequence length="211" mass="23800">MTARCMLCAHSSGHGGLVQGSQLWCQRLSGSKPDSTEDLLFTSEDAKNEEHRDKTKHHYFHFNKSYKTDFHSAYPVTISGKDVLCSSDVSPDLLYLACGFESCKISTWRLCCEVLSLQCKDDFKLQPLGTLRGHKGIVYALSIDSNRKTLISGSHDCTVRIWDIEESTCMSEISAHSAPVYAVCVSPNSRYFLTASEDKHIVLFWYDEHIF</sequence>
<dbReference type="Proteomes" id="UP000499080">
    <property type="component" value="Unassembled WGS sequence"/>
</dbReference>
<dbReference type="AlphaFoldDB" id="A0A4Y2SWN5"/>
<gene>
    <name evidence="4" type="ORF">AVEN_16547_1</name>
</gene>